<dbReference type="InParanoid" id="G0VJ36"/>
<dbReference type="PROSITE" id="PS51886">
    <property type="entry name" value="TLDC"/>
    <property type="match status" value="1"/>
</dbReference>
<evidence type="ECO:0000259" key="7">
    <source>
        <dbReference type="PROSITE" id="PS51886"/>
    </source>
</evidence>
<proteinExistence type="inferred from homology"/>
<keyword evidence="5" id="KW-0963">Cytoplasm</keyword>
<dbReference type="PANTHER" id="PTHR23354">
    <property type="entry name" value="NUCLEOLAR PROTEIN 7/ESTROGEN RECEPTOR COACTIVATOR-RELATED"/>
    <property type="match status" value="1"/>
</dbReference>
<feature type="region of interest" description="Disordered" evidence="6">
    <location>
        <begin position="1"/>
        <end position="21"/>
    </location>
</feature>
<dbReference type="AlphaFoldDB" id="G0VJ36"/>
<dbReference type="OMA" id="KWEFEAR"/>
<keyword evidence="9" id="KW-1185">Reference proteome</keyword>
<evidence type="ECO:0000256" key="5">
    <source>
        <dbReference type="ARBA" id="ARBA00022490"/>
    </source>
</evidence>
<comment type="subcellular location">
    <subcellularLocation>
        <location evidence="2">Cytoplasm</location>
    </subcellularLocation>
</comment>
<dbReference type="STRING" id="1064592.G0VJ36"/>
<gene>
    <name evidence="8" type="primary">NCAS0H02050</name>
    <name evidence="8" type="ordered locus">NCAS_0H02050</name>
</gene>
<dbReference type="GO" id="GO:0006979">
    <property type="term" value="P:response to oxidative stress"/>
    <property type="evidence" value="ECO:0007669"/>
    <property type="project" value="TreeGrafter"/>
</dbReference>
<dbReference type="Pfam" id="PF07534">
    <property type="entry name" value="TLD"/>
    <property type="match status" value="1"/>
</dbReference>
<dbReference type="SMART" id="SM00584">
    <property type="entry name" value="TLDc"/>
    <property type="match status" value="1"/>
</dbReference>
<dbReference type="InterPro" id="IPR006571">
    <property type="entry name" value="TLDc_dom"/>
</dbReference>
<dbReference type="GO" id="GO:0000329">
    <property type="term" value="C:fungal-type vacuole membrane"/>
    <property type="evidence" value="ECO:0007669"/>
    <property type="project" value="EnsemblFungi"/>
</dbReference>
<dbReference type="EMBL" id="HE576759">
    <property type="protein sequence ID" value="CCC71515.1"/>
    <property type="molecule type" value="Genomic_DNA"/>
</dbReference>
<evidence type="ECO:0000256" key="4">
    <source>
        <dbReference type="ARBA" id="ARBA00015163"/>
    </source>
</evidence>
<protein>
    <recommendedName>
        <fullName evidence="4">Restriction of telomere capping protein 5</fullName>
    </recommendedName>
</protein>
<reference key="2">
    <citation type="submission" date="2011-08" db="EMBL/GenBank/DDBJ databases">
        <title>Genome sequence of Naumovozyma castellii.</title>
        <authorList>
            <person name="Gordon J.L."/>
            <person name="Armisen D."/>
            <person name="Proux-Wera E."/>
            <person name="OhEigeartaigh S.S."/>
            <person name="Byrne K.P."/>
            <person name="Wolfe K.H."/>
        </authorList>
    </citation>
    <scope>NUCLEOTIDE SEQUENCE</scope>
    <source>
        <strain>Type strain:CBS 4309</strain>
    </source>
</reference>
<evidence type="ECO:0000256" key="6">
    <source>
        <dbReference type="SAM" id="MobiDB-lite"/>
    </source>
</evidence>
<reference evidence="8 9" key="1">
    <citation type="journal article" date="2011" name="Proc. Natl. Acad. Sci. U.S.A.">
        <title>Evolutionary erosion of yeast sex chromosomes by mating-type switching accidents.</title>
        <authorList>
            <person name="Gordon J.L."/>
            <person name="Armisen D."/>
            <person name="Proux-Wera E."/>
            <person name="Oheigeartaigh S.S."/>
            <person name="Byrne K.P."/>
            <person name="Wolfe K.H."/>
        </authorList>
    </citation>
    <scope>NUCLEOTIDE SEQUENCE [LARGE SCALE GENOMIC DNA]</scope>
    <source>
        <strain evidence="9">ATCC 76901 / BCRC 22586 / CBS 4309 / NBRC 1992 / NRRL Y-12630</strain>
    </source>
</reference>
<dbReference type="Proteomes" id="UP000001640">
    <property type="component" value="Chromosome 8"/>
</dbReference>
<dbReference type="GO" id="GO:0005634">
    <property type="term" value="C:nucleus"/>
    <property type="evidence" value="ECO:0007669"/>
    <property type="project" value="TreeGrafter"/>
</dbReference>
<evidence type="ECO:0000256" key="1">
    <source>
        <dbReference type="ARBA" id="ARBA00002738"/>
    </source>
</evidence>
<evidence type="ECO:0000256" key="2">
    <source>
        <dbReference type="ARBA" id="ARBA00004496"/>
    </source>
</evidence>
<feature type="domain" description="TLDc" evidence="7">
    <location>
        <begin position="295"/>
        <end position="521"/>
    </location>
</feature>
<name>G0VJ36_NAUCA</name>
<dbReference type="FunCoup" id="G0VJ36">
    <property type="interactions" value="24"/>
</dbReference>
<comment type="function">
    <text evidence="1">May be involved in a process influencing telomere capping.</text>
</comment>
<dbReference type="GO" id="GO:0032984">
    <property type="term" value="P:protein-containing complex disassembly"/>
    <property type="evidence" value="ECO:0007669"/>
    <property type="project" value="EnsemblFungi"/>
</dbReference>
<dbReference type="HOGENOM" id="CLU_011918_1_0_1"/>
<dbReference type="PANTHER" id="PTHR23354:SF130">
    <property type="entry name" value="RESTRICTION OF TELOMERE CAPPING PROTEIN 5"/>
    <property type="match status" value="1"/>
</dbReference>
<dbReference type="eggNOG" id="ENOG502QV3R">
    <property type="taxonomic scope" value="Eukaryota"/>
</dbReference>
<sequence>MGQTPSSNQNEPSHLKEEGKQYKGITFNSEEELRESFKRRILCHFTPLELVAFKKKIGHEQTDSEAGVEYISKNELTNLLHLPRENVLLVDLTYKLIAILSNFPLLREPQTEVTEIGLLMCIILLSKERCHRFIGSNTYDQLGLIFIAMSLDYADKLLPYARTPKKLNVEELLRTFDNIPIDELEIPAPVLLQFLSWGLLLLIKCPTSNCQLKPINEFYQNWSSYEKAAKNIIRSMDQSIIRNLTDVRINYTQFSDVFKAVLPNFTTPLESLMGHLLYMDSDLIDHETMPMNNSKLMSEPLLAQLATVLPKELFLSKLQKLYVGRESGFSMRSLQSKCFNWEAPSILLVSGMLISDDLQYAKEKNPRYGKFLEQYPKLKEEQQHLDACHSQRKKATFAVYIDDPWRVTNKEFFGSMNSMIIQLAPRQDVFHASKPNMIYFNTVGGGIGFGNKQPLISNAHKKYIPGNVSLTIDSTLEFAVFRHIGYGGAFKPSALLTKRGKEDESFEIKFIIQDVEVWGCGGEKELQEQIKKLEWEEAEAKRRQHINLKSLGEDRALLEMAGLVGQSQSGGSM</sequence>
<comment type="similarity">
    <text evidence="3">Belongs to the RTC5 family.</text>
</comment>
<organism evidence="8 9">
    <name type="scientific">Naumovozyma castellii</name>
    <name type="common">Yeast</name>
    <name type="synonym">Saccharomyces castellii</name>
    <dbReference type="NCBI Taxonomy" id="27288"/>
    <lineage>
        <taxon>Eukaryota</taxon>
        <taxon>Fungi</taxon>
        <taxon>Dikarya</taxon>
        <taxon>Ascomycota</taxon>
        <taxon>Saccharomycotina</taxon>
        <taxon>Saccharomycetes</taxon>
        <taxon>Saccharomycetales</taxon>
        <taxon>Saccharomycetaceae</taxon>
        <taxon>Naumovozyma</taxon>
    </lineage>
</organism>
<feature type="compositionally biased region" description="Polar residues" evidence="6">
    <location>
        <begin position="1"/>
        <end position="12"/>
    </location>
</feature>
<dbReference type="KEGG" id="ncs:NCAS_0H02050"/>
<accession>G0VJ36</accession>
<dbReference type="GeneID" id="96905192"/>
<dbReference type="OrthoDB" id="289228at2759"/>
<dbReference type="RefSeq" id="XP_003677862.1">
    <property type="nucleotide sequence ID" value="XM_003677814.1"/>
</dbReference>
<evidence type="ECO:0000313" key="9">
    <source>
        <dbReference type="Proteomes" id="UP000001640"/>
    </source>
</evidence>
<evidence type="ECO:0000313" key="8">
    <source>
        <dbReference type="EMBL" id="CCC71515.1"/>
    </source>
</evidence>
<evidence type="ECO:0000256" key="3">
    <source>
        <dbReference type="ARBA" id="ARBA00006731"/>
    </source>
</evidence>